<dbReference type="EMBL" id="JPOS01000078">
    <property type="protein sequence ID" value="KGE86490.1"/>
    <property type="molecule type" value="Genomic_DNA"/>
</dbReference>
<dbReference type="RefSeq" id="WP_044224855.1">
    <property type="nucleotide sequence ID" value="NZ_JBKAGJ010000025.1"/>
</dbReference>
<evidence type="ECO:0000313" key="2">
    <source>
        <dbReference type="Proteomes" id="UP000029736"/>
    </source>
</evidence>
<evidence type="ECO:0000313" key="1">
    <source>
        <dbReference type="EMBL" id="KGE86490.1"/>
    </source>
</evidence>
<name>A0A098S2X9_9BACT</name>
<dbReference type="SUPFAM" id="SSF49899">
    <property type="entry name" value="Concanavalin A-like lectins/glucanases"/>
    <property type="match status" value="1"/>
</dbReference>
<dbReference type="AlphaFoldDB" id="A0A098S2X9"/>
<dbReference type="Pfam" id="PF13385">
    <property type="entry name" value="Laminin_G_3"/>
    <property type="match status" value="1"/>
</dbReference>
<gene>
    <name evidence="1" type="ORF">IX84_20865</name>
</gene>
<dbReference type="GO" id="GO:0005975">
    <property type="term" value="P:carbohydrate metabolic process"/>
    <property type="evidence" value="ECO:0007669"/>
    <property type="project" value="UniProtKB-ARBA"/>
</dbReference>
<organism evidence="1 2">
    <name type="scientific">Phaeodactylibacter xiamenensis</name>
    <dbReference type="NCBI Taxonomy" id="1524460"/>
    <lineage>
        <taxon>Bacteria</taxon>
        <taxon>Pseudomonadati</taxon>
        <taxon>Bacteroidota</taxon>
        <taxon>Saprospiria</taxon>
        <taxon>Saprospirales</taxon>
        <taxon>Haliscomenobacteraceae</taxon>
        <taxon>Phaeodactylibacter</taxon>
    </lineage>
</organism>
<dbReference type="STRING" id="1524460.IX84_20865"/>
<dbReference type="InterPro" id="IPR013320">
    <property type="entry name" value="ConA-like_dom_sf"/>
</dbReference>
<dbReference type="Gene3D" id="2.60.120.200">
    <property type="match status" value="1"/>
</dbReference>
<accession>A0A098S2X9</accession>
<proteinExistence type="predicted"/>
<dbReference type="OrthoDB" id="279982at2"/>
<comment type="caution">
    <text evidence="1">The sequence shown here is derived from an EMBL/GenBank/DDBJ whole genome shotgun (WGS) entry which is preliminary data.</text>
</comment>
<reference evidence="1 2" key="1">
    <citation type="journal article" date="2014" name="Int. J. Syst. Evol. Microbiol.">
        <title>Phaeodactylibacter xiamenensis gen. nov., sp. nov., a member of the family Saprospiraceae isolated from the marine alga Phaeodactylum tricornutum.</title>
        <authorList>
            <person name="Chen Z.Jr."/>
            <person name="Lei X."/>
            <person name="Lai Q."/>
            <person name="Li Y."/>
            <person name="Zhang B."/>
            <person name="Zhang J."/>
            <person name="Zhang H."/>
            <person name="Yang L."/>
            <person name="Zheng W."/>
            <person name="Tian Y."/>
            <person name="Yu Z."/>
            <person name="Xu H.Jr."/>
            <person name="Zheng T."/>
        </authorList>
    </citation>
    <scope>NUCLEOTIDE SEQUENCE [LARGE SCALE GENOMIC DNA]</scope>
    <source>
        <strain evidence="1 2">KD52</strain>
    </source>
</reference>
<dbReference type="GO" id="GO:0004553">
    <property type="term" value="F:hydrolase activity, hydrolyzing O-glycosyl compounds"/>
    <property type="evidence" value="ECO:0007669"/>
    <property type="project" value="UniProtKB-ARBA"/>
</dbReference>
<evidence type="ECO:0008006" key="3">
    <source>
        <dbReference type="Google" id="ProtNLM"/>
    </source>
</evidence>
<protein>
    <recommendedName>
        <fullName evidence="3">Laminin G domain-containing protein</fullName>
    </recommendedName>
</protein>
<dbReference type="Proteomes" id="UP000029736">
    <property type="component" value="Unassembled WGS sequence"/>
</dbReference>
<keyword evidence="2" id="KW-1185">Reference proteome</keyword>
<sequence>MQSADGFIVTAWQNNVQILSNDGGTSSGISVGTGFDDGNWHHIAFTWQRNTPNGFKSYLDGELVEQRQSSDTPLPAFSSGIYLGSMVLSNLQTVRSMKYASGLSHAPRQKYGLAYAMNSVCPKRDCLPTTSSIRA</sequence>